<dbReference type="InterPro" id="IPR011990">
    <property type="entry name" value="TPR-like_helical_dom_sf"/>
</dbReference>
<keyword evidence="2" id="KW-0175">Coiled coil</keyword>
<feature type="domain" description="Outer membrane lipoprotein BamD-like" evidence="3">
    <location>
        <begin position="177"/>
        <end position="297"/>
    </location>
</feature>
<keyword evidence="1" id="KW-0732">Signal</keyword>
<dbReference type="PROSITE" id="PS51257">
    <property type="entry name" value="PROKAR_LIPOPROTEIN"/>
    <property type="match status" value="1"/>
</dbReference>
<dbReference type="NCBIfam" id="TIGR02795">
    <property type="entry name" value="tol_pal_ybgF"/>
    <property type="match status" value="1"/>
</dbReference>
<name>A0A3B1BWB8_9ZZZZ</name>
<dbReference type="Pfam" id="PF13525">
    <property type="entry name" value="YfiO"/>
    <property type="match status" value="1"/>
</dbReference>
<evidence type="ECO:0000313" key="4">
    <source>
        <dbReference type="EMBL" id="VAX20082.1"/>
    </source>
</evidence>
<dbReference type="EMBL" id="UOGC01000100">
    <property type="protein sequence ID" value="VAX20082.1"/>
    <property type="molecule type" value="Genomic_DNA"/>
</dbReference>
<dbReference type="AlphaFoldDB" id="A0A3B1BWB8"/>
<sequence length="308" mass="34161">MKHNLFSKIPANLAIVALFVSLVPFIAGCETAESKKDLALMQIQITSIEENVTAISKQMRLQADLIANMEQPQTSMMTMTGQMEEFNARAQMLADQMESLEQSFTEMTRSYRAESLERSAKMNLRLDRLEKELVALSIGTRALVGQSAGVSTTAPPEKKAVVSLVEPVKEKPAFSPDLPPDELYQKSYNAYLRGDFNKAIKGFGEYVERYPSTDLSDNAAYWVGESYYGKGDLPNAVKAMDKMAEKYPASNKTPLALLKTARTLLDQGDNEGSVDRFKKLIDNYATSDEAMQATDQLLSLGIQYPPLP</sequence>
<dbReference type="HAMAP" id="MF_02066">
    <property type="entry name" value="CpoB"/>
    <property type="match status" value="1"/>
</dbReference>
<dbReference type="InterPro" id="IPR034706">
    <property type="entry name" value="CpoB"/>
</dbReference>
<accession>A0A3B1BWB8</accession>
<evidence type="ECO:0000256" key="1">
    <source>
        <dbReference type="ARBA" id="ARBA00022729"/>
    </source>
</evidence>
<dbReference type="InterPro" id="IPR014162">
    <property type="entry name" value="CpoB_C"/>
</dbReference>
<proteinExistence type="inferred from homology"/>
<dbReference type="Gene3D" id="1.25.40.10">
    <property type="entry name" value="Tetratricopeptide repeat domain"/>
    <property type="match status" value="1"/>
</dbReference>
<reference evidence="4" key="1">
    <citation type="submission" date="2018-06" db="EMBL/GenBank/DDBJ databases">
        <authorList>
            <person name="Zhirakovskaya E."/>
        </authorList>
    </citation>
    <scope>NUCLEOTIDE SEQUENCE</scope>
</reference>
<dbReference type="SUPFAM" id="SSF48452">
    <property type="entry name" value="TPR-like"/>
    <property type="match status" value="1"/>
</dbReference>
<organism evidence="4">
    <name type="scientific">hydrothermal vent metagenome</name>
    <dbReference type="NCBI Taxonomy" id="652676"/>
    <lineage>
        <taxon>unclassified sequences</taxon>
        <taxon>metagenomes</taxon>
        <taxon>ecological metagenomes</taxon>
    </lineage>
</organism>
<protein>
    <recommendedName>
        <fullName evidence="3">Outer membrane lipoprotein BamD-like domain-containing protein</fullName>
    </recommendedName>
</protein>
<gene>
    <name evidence="4" type="ORF">MNBD_NITROSPINAE01-677</name>
</gene>
<feature type="coiled-coil region" evidence="2">
    <location>
        <begin position="83"/>
        <end position="132"/>
    </location>
</feature>
<dbReference type="InterPro" id="IPR039565">
    <property type="entry name" value="BamD-like"/>
</dbReference>
<evidence type="ECO:0000256" key="2">
    <source>
        <dbReference type="SAM" id="Coils"/>
    </source>
</evidence>
<evidence type="ECO:0000259" key="3">
    <source>
        <dbReference type="Pfam" id="PF13525"/>
    </source>
</evidence>
<dbReference type="GO" id="GO:0051301">
    <property type="term" value="P:cell division"/>
    <property type="evidence" value="ECO:0007669"/>
    <property type="project" value="InterPro"/>
</dbReference>